<dbReference type="EMBL" id="JABSTQ010011470">
    <property type="protein sequence ID" value="KAG0410972.1"/>
    <property type="molecule type" value="Genomic_DNA"/>
</dbReference>
<dbReference type="Proteomes" id="UP000805193">
    <property type="component" value="Unassembled WGS sequence"/>
</dbReference>
<sequence>MPIWPNAYAARCRYCRSSEQGANQRWAADPEPEDGPHALPPRTALEQKSQAPPRPGSSVFRTKKKPAANFSFHDAAGKQAAAFRRGRQRIHPPLKHTRAPSRAPPEFQEQPHDPGSYDHTHTYERGKEDAGPKLPGTNRINDGPSLLVLPTHQRPSQRATTALLRPQSDGPGLLGYGTTTPASPREVGRGGRKPKNADGNGGAGGGGRHSLRIPHRRERVRPGWARMRQKQCQTKSWGEGIAQRRPRLGRMHAGLHVFEERPNIRSFLRVPTAYVR</sequence>
<protein>
    <submittedName>
        <fullName evidence="1">Uncharacterized protein</fullName>
    </submittedName>
</protein>
<comment type="caution">
    <text evidence="1">The sequence shown here is derived from an EMBL/GenBank/DDBJ whole genome shotgun (WGS) entry which is preliminary data.</text>
</comment>
<evidence type="ECO:0000313" key="2">
    <source>
        <dbReference type="Proteomes" id="UP000805193"/>
    </source>
</evidence>
<organism evidence="1 2">
    <name type="scientific">Ixodes persulcatus</name>
    <name type="common">Taiga tick</name>
    <dbReference type="NCBI Taxonomy" id="34615"/>
    <lineage>
        <taxon>Eukaryota</taxon>
        <taxon>Metazoa</taxon>
        <taxon>Ecdysozoa</taxon>
        <taxon>Arthropoda</taxon>
        <taxon>Chelicerata</taxon>
        <taxon>Arachnida</taxon>
        <taxon>Acari</taxon>
        <taxon>Parasitiformes</taxon>
        <taxon>Ixodida</taxon>
        <taxon>Ixodoidea</taxon>
        <taxon>Ixodidae</taxon>
        <taxon>Ixodinae</taxon>
        <taxon>Ixodes</taxon>
    </lineage>
</organism>
<name>A0AC60NV63_IXOPE</name>
<keyword evidence="2" id="KW-1185">Reference proteome</keyword>
<accession>A0AC60NV63</accession>
<evidence type="ECO:0000313" key="1">
    <source>
        <dbReference type="EMBL" id="KAG0410972.1"/>
    </source>
</evidence>
<proteinExistence type="predicted"/>
<reference evidence="1 2" key="1">
    <citation type="journal article" date="2020" name="Cell">
        <title>Large-Scale Comparative Analyses of Tick Genomes Elucidate Their Genetic Diversity and Vector Capacities.</title>
        <authorList>
            <consortium name="Tick Genome and Microbiome Consortium (TIGMIC)"/>
            <person name="Jia N."/>
            <person name="Wang J."/>
            <person name="Shi W."/>
            <person name="Du L."/>
            <person name="Sun Y."/>
            <person name="Zhan W."/>
            <person name="Jiang J.F."/>
            <person name="Wang Q."/>
            <person name="Zhang B."/>
            <person name="Ji P."/>
            <person name="Bell-Sakyi L."/>
            <person name="Cui X.M."/>
            <person name="Yuan T.T."/>
            <person name="Jiang B.G."/>
            <person name="Yang W.F."/>
            <person name="Lam T.T."/>
            <person name="Chang Q.C."/>
            <person name="Ding S.J."/>
            <person name="Wang X.J."/>
            <person name="Zhu J.G."/>
            <person name="Ruan X.D."/>
            <person name="Zhao L."/>
            <person name="Wei J.T."/>
            <person name="Ye R.Z."/>
            <person name="Que T.C."/>
            <person name="Du C.H."/>
            <person name="Zhou Y.H."/>
            <person name="Cheng J.X."/>
            <person name="Dai P.F."/>
            <person name="Guo W.B."/>
            <person name="Han X.H."/>
            <person name="Huang E.J."/>
            <person name="Li L.F."/>
            <person name="Wei W."/>
            <person name="Gao Y.C."/>
            <person name="Liu J.Z."/>
            <person name="Shao H.Z."/>
            <person name="Wang X."/>
            <person name="Wang C.C."/>
            <person name="Yang T.C."/>
            <person name="Huo Q.B."/>
            <person name="Li W."/>
            <person name="Chen H.Y."/>
            <person name="Chen S.E."/>
            <person name="Zhou L.G."/>
            <person name="Ni X.B."/>
            <person name="Tian J.H."/>
            <person name="Sheng Y."/>
            <person name="Liu T."/>
            <person name="Pan Y.S."/>
            <person name="Xia L.Y."/>
            <person name="Li J."/>
            <person name="Zhao F."/>
            <person name="Cao W.C."/>
        </authorList>
    </citation>
    <scope>NUCLEOTIDE SEQUENCE [LARGE SCALE GENOMIC DNA]</scope>
    <source>
        <strain evidence="1">Iper-2018</strain>
    </source>
</reference>
<gene>
    <name evidence="1" type="ORF">HPB47_011913</name>
</gene>